<gene>
    <name evidence="1" type="ORF">S01H1_59254</name>
</gene>
<proteinExistence type="predicted"/>
<accession>X0VSD0</accession>
<protein>
    <submittedName>
        <fullName evidence="1">Uncharacterized protein</fullName>
    </submittedName>
</protein>
<dbReference type="Gene3D" id="1.10.1420.10">
    <property type="match status" value="1"/>
</dbReference>
<dbReference type="SUPFAM" id="SSF48334">
    <property type="entry name" value="DNA repair protein MutS, domain III"/>
    <property type="match status" value="1"/>
</dbReference>
<dbReference type="InterPro" id="IPR036187">
    <property type="entry name" value="DNA_mismatch_repair_MutS_sf"/>
</dbReference>
<sequence>MADIEKLYRKIILDRLAPSELAIFVDNLQTIINIDHQIQQDETLQTYMNIQFLSKTCKTLINIIQKKIILKKAALISTRLLDTNIFKRGQYATLDEIQEAYIDSLDQINAIRQLLANFVVQCDKKAVKKNIIKIHQTDKSGMFLMMTSRRSRFLKERIQKRSTASEIIHYISSYNKRKKSIDFDLTSLTYSKGPSSNVRLDNRLLTKLYTTIFQQSSNLKEILQGLYSSFIQSLQKYNKEIEIIIQ</sequence>
<comment type="caution">
    <text evidence="1">The sequence shown here is derived from an EMBL/GenBank/DDBJ whole genome shotgun (WGS) entry which is preliminary data.</text>
</comment>
<organism evidence="1">
    <name type="scientific">marine sediment metagenome</name>
    <dbReference type="NCBI Taxonomy" id="412755"/>
    <lineage>
        <taxon>unclassified sequences</taxon>
        <taxon>metagenomes</taxon>
        <taxon>ecological metagenomes</taxon>
    </lineage>
</organism>
<evidence type="ECO:0000313" key="1">
    <source>
        <dbReference type="EMBL" id="GAG14022.1"/>
    </source>
</evidence>
<reference evidence="1" key="1">
    <citation type="journal article" date="2014" name="Front. Microbiol.">
        <title>High frequency of phylogenetically diverse reductive dehalogenase-homologous genes in deep subseafloor sedimentary metagenomes.</title>
        <authorList>
            <person name="Kawai M."/>
            <person name="Futagami T."/>
            <person name="Toyoda A."/>
            <person name="Takaki Y."/>
            <person name="Nishi S."/>
            <person name="Hori S."/>
            <person name="Arai W."/>
            <person name="Tsubouchi T."/>
            <person name="Morono Y."/>
            <person name="Uchiyama I."/>
            <person name="Ito T."/>
            <person name="Fujiyama A."/>
            <person name="Inagaki F."/>
            <person name="Takami H."/>
        </authorList>
    </citation>
    <scope>NUCLEOTIDE SEQUENCE</scope>
    <source>
        <strain evidence="1">Expedition CK06-06</strain>
    </source>
</reference>
<dbReference type="AlphaFoldDB" id="X0VSD0"/>
<name>X0VSD0_9ZZZZ</name>
<dbReference type="EMBL" id="BARS01038751">
    <property type="protein sequence ID" value="GAG14022.1"/>
    <property type="molecule type" value="Genomic_DNA"/>
</dbReference>
<feature type="non-terminal residue" evidence="1">
    <location>
        <position position="246"/>
    </location>
</feature>